<organism evidence="2 3">
    <name type="scientific">Candidatus Jacksonbacteria bacterium RIFCSPLOWO2_02_FULL_44_20</name>
    <dbReference type="NCBI Taxonomy" id="1798460"/>
    <lineage>
        <taxon>Bacteria</taxon>
        <taxon>Candidatus Jacksoniibacteriota</taxon>
    </lineage>
</organism>
<dbReference type="AlphaFoldDB" id="A0A1G2AC59"/>
<evidence type="ECO:0000313" key="2">
    <source>
        <dbReference type="EMBL" id="OGY73630.1"/>
    </source>
</evidence>
<dbReference type="InterPro" id="IPR013022">
    <property type="entry name" value="Xyl_isomerase-like_TIM-brl"/>
</dbReference>
<evidence type="ECO:0000259" key="1">
    <source>
        <dbReference type="Pfam" id="PF01261"/>
    </source>
</evidence>
<dbReference type="InterPro" id="IPR036237">
    <property type="entry name" value="Xyl_isomerase-like_sf"/>
</dbReference>
<feature type="domain" description="Xylose isomerase-like TIM barrel" evidence="1">
    <location>
        <begin position="58"/>
        <end position="292"/>
    </location>
</feature>
<gene>
    <name evidence="2" type="ORF">A3H61_00365</name>
</gene>
<dbReference type="SUPFAM" id="SSF51658">
    <property type="entry name" value="Xylose isomerase-like"/>
    <property type="match status" value="1"/>
</dbReference>
<dbReference type="Proteomes" id="UP000178315">
    <property type="component" value="Unassembled WGS sequence"/>
</dbReference>
<accession>A0A1G2AC59</accession>
<dbReference type="Pfam" id="PF01261">
    <property type="entry name" value="AP_endonuc_2"/>
    <property type="match status" value="1"/>
</dbReference>
<dbReference type="EMBL" id="MHJU01000009">
    <property type="protein sequence ID" value="OGY73630.1"/>
    <property type="molecule type" value="Genomic_DNA"/>
</dbReference>
<name>A0A1G2AC59_9BACT</name>
<dbReference type="Gene3D" id="3.20.20.150">
    <property type="entry name" value="Divalent-metal-dependent TIM barrel enzymes"/>
    <property type="match status" value="1"/>
</dbReference>
<proteinExistence type="predicted"/>
<evidence type="ECO:0000313" key="3">
    <source>
        <dbReference type="Proteomes" id="UP000178315"/>
    </source>
</evidence>
<reference evidence="2 3" key="1">
    <citation type="journal article" date="2016" name="Nat. Commun.">
        <title>Thousands of microbial genomes shed light on interconnected biogeochemical processes in an aquifer system.</title>
        <authorList>
            <person name="Anantharaman K."/>
            <person name="Brown C.T."/>
            <person name="Hug L.A."/>
            <person name="Sharon I."/>
            <person name="Castelle C.J."/>
            <person name="Probst A.J."/>
            <person name="Thomas B.C."/>
            <person name="Singh A."/>
            <person name="Wilkins M.J."/>
            <person name="Karaoz U."/>
            <person name="Brodie E.L."/>
            <person name="Williams K.H."/>
            <person name="Hubbard S.S."/>
            <person name="Banfield J.F."/>
        </authorList>
    </citation>
    <scope>NUCLEOTIDE SEQUENCE [LARGE SCALE GENOMIC DNA]</scope>
</reference>
<sequence>MEDKRYWLKNRLLINLGFVPKLFGYTDRHLYLLTNGKLKEYTSGVEYYFGITLKGTETKPEQFPRALTENGVIRAIHAPFSKDSYPYPFLRRIKKIGIKTLYQYIRYRIIARADGNAWHRLPKAIEIASSIGAEKITIHAIDIILAPHARRLFRELNTLGKKRRLMISLENVPRYPSDQKSDKSEWRIAHHPVELIEYLKKNRLDAMKLTVDTAHLAASGYDVHEMWKKIKQFTGHDINSAISHFHLADYDAENDFDAARLGDGVIGLETFRALINDLYHLHYNGTISIEVAPLYFQKKIKLISHALKRVIMPSEVNLLEEEEYLLGMIQELLD</sequence>
<comment type="caution">
    <text evidence="2">The sequence shown here is derived from an EMBL/GenBank/DDBJ whole genome shotgun (WGS) entry which is preliminary data.</text>
</comment>
<protein>
    <recommendedName>
        <fullName evidence="1">Xylose isomerase-like TIM barrel domain-containing protein</fullName>
    </recommendedName>
</protein>